<name>A0A974NWE9_9SPHN</name>
<protein>
    <submittedName>
        <fullName evidence="3">Glycosyltransferase</fullName>
    </submittedName>
</protein>
<dbReference type="KEGG" id="sari:H5J25_04835"/>
<gene>
    <name evidence="3" type="ORF">H5J25_04835</name>
</gene>
<dbReference type="PANTHER" id="PTHR43685:SF2">
    <property type="entry name" value="GLYCOSYLTRANSFERASE 2-LIKE DOMAIN-CONTAINING PROTEIN"/>
    <property type="match status" value="1"/>
</dbReference>
<evidence type="ECO:0000259" key="2">
    <source>
        <dbReference type="Pfam" id="PF00535"/>
    </source>
</evidence>
<evidence type="ECO:0000313" key="3">
    <source>
        <dbReference type="EMBL" id="QQV78068.1"/>
    </source>
</evidence>
<feature type="transmembrane region" description="Helical" evidence="1">
    <location>
        <begin position="306"/>
        <end position="328"/>
    </location>
</feature>
<dbReference type="Proteomes" id="UP000595894">
    <property type="component" value="Chromosome"/>
</dbReference>
<dbReference type="Pfam" id="PF00535">
    <property type="entry name" value="Glycos_transf_2"/>
    <property type="match status" value="1"/>
</dbReference>
<dbReference type="AlphaFoldDB" id="A0A974NWE9"/>
<evidence type="ECO:0000256" key="1">
    <source>
        <dbReference type="SAM" id="Phobius"/>
    </source>
</evidence>
<dbReference type="RefSeq" id="WP_202094997.1">
    <property type="nucleotide sequence ID" value="NZ_CP061035.1"/>
</dbReference>
<dbReference type="InterPro" id="IPR050834">
    <property type="entry name" value="Glycosyltransf_2"/>
</dbReference>
<dbReference type="SUPFAM" id="SSF53448">
    <property type="entry name" value="Nucleotide-diphospho-sugar transferases"/>
    <property type="match status" value="1"/>
</dbReference>
<organism evidence="3 4">
    <name type="scientific">Sphingomonas aliaeris</name>
    <dbReference type="NCBI Taxonomy" id="2759526"/>
    <lineage>
        <taxon>Bacteria</taxon>
        <taxon>Pseudomonadati</taxon>
        <taxon>Pseudomonadota</taxon>
        <taxon>Alphaproteobacteria</taxon>
        <taxon>Sphingomonadales</taxon>
        <taxon>Sphingomonadaceae</taxon>
        <taxon>Sphingomonas</taxon>
    </lineage>
</organism>
<keyword evidence="1" id="KW-1133">Transmembrane helix</keyword>
<keyword evidence="4" id="KW-1185">Reference proteome</keyword>
<dbReference type="InterPro" id="IPR029044">
    <property type="entry name" value="Nucleotide-diphossugar_trans"/>
</dbReference>
<feature type="transmembrane region" description="Helical" evidence="1">
    <location>
        <begin position="253"/>
        <end position="286"/>
    </location>
</feature>
<sequence>MPHHEENRRHEQDRLGIVVIGRNEGDRLVRCLDSLPEGVSCVYVDSASSDDSVAMTMSRGVHAIELTAPPRLSAARARNAGLAYLVAQNPALEYVQMVDGDCEMQPGWLEAGMAALDRDPALALVFGRRRERYPDRSIYNAFCNDEWNVPVGPASACGGDVLCRVAPLQAIGGYDAGMIAGEDPDMAARLRAGGWRLERIDSEMTLHDAAILHFGQWWMRCKRAGHAFAELASRHPELRDPDYRRNCRRILIWGLAMPVLFIVALLAAILSGSVVAWLAAAALLLVWPAKMAQIALAKSRTLPPRIAVASGIFLMLGKFPELLGLLRFRRDHAGGRKSELIEYKQAASR</sequence>
<keyword evidence="1" id="KW-0812">Transmembrane</keyword>
<accession>A0A974NWE9</accession>
<dbReference type="InterPro" id="IPR001173">
    <property type="entry name" value="Glyco_trans_2-like"/>
</dbReference>
<dbReference type="PANTHER" id="PTHR43685">
    <property type="entry name" value="GLYCOSYLTRANSFERASE"/>
    <property type="match status" value="1"/>
</dbReference>
<reference evidence="4" key="1">
    <citation type="submission" date="2020-09" db="EMBL/GenBank/DDBJ databases">
        <title>Sphingomonas sp., a new species isolated from pork steak.</title>
        <authorList>
            <person name="Heidler von Heilborn D."/>
        </authorList>
    </citation>
    <scope>NUCLEOTIDE SEQUENCE [LARGE SCALE GENOMIC DNA]</scope>
</reference>
<dbReference type="EMBL" id="CP061035">
    <property type="protein sequence ID" value="QQV78068.1"/>
    <property type="molecule type" value="Genomic_DNA"/>
</dbReference>
<evidence type="ECO:0000313" key="4">
    <source>
        <dbReference type="Proteomes" id="UP000595894"/>
    </source>
</evidence>
<keyword evidence="1" id="KW-0472">Membrane</keyword>
<dbReference type="Gene3D" id="3.90.550.10">
    <property type="entry name" value="Spore Coat Polysaccharide Biosynthesis Protein SpsA, Chain A"/>
    <property type="match status" value="1"/>
</dbReference>
<proteinExistence type="predicted"/>
<dbReference type="CDD" id="cd00761">
    <property type="entry name" value="Glyco_tranf_GTA_type"/>
    <property type="match status" value="1"/>
</dbReference>
<feature type="domain" description="Glycosyltransferase 2-like" evidence="2">
    <location>
        <begin position="17"/>
        <end position="137"/>
    </location>
</feature>